<dbReference type="PANTHER" id="PTHR31929">
    <property type="entry name" value="SAUR-LIKE AUXIN-RESPONSIVE PROTEIN FAMILY-RELATED"/>
    <property type="match status" value="1"/>
</dbReference>
<dbReference type="GO" id="GO:0009733">
    <property type="term" value="P:response to auxin"/>
    <property type="evidence" value="ECO:0007669"/>
    <property type="project" value="InterPro"/>
</dbReference>
<comment type="caution">
    <text evidence="2">The sequence shown here is derived from an EMBL/GenBank/DDBJ whole genome shotgun (WGS) entry which is preliminary data.</text>
</comment>
<protein>
    <submittedName>
        <fullName evidence="2">Uncharacterized protein</fullName>
    </submittedName>
</protein>
<organism evidence="2 3">
    <name type="scientific">Cannabis sativa</name>
    <name type="common">Hemp</name>
    <name type="synonym">Marijuana</name>
    <dbReference type="NCBI Taxonomy" id="3483"/>
    <lineage>
        <taxon>Eukaryota</taxon>
        <taxon>Viridiplantae</taxon>
        <taxon>Streptophyta</taxon>
        <taxon>Embryophyta</taxon>
        <taxon>Tracheophyta</taxon>
        <taxon>Spermatophyta</taxon>
        <taxon>Magnoliopsida</taxon>
        <taxon>eudicotyledons</taxon>
        <taxon>Gunneridae</taxon>
        <taxon>Pentapetalae</taxon>
        <taxon>rosids</taxon>
        <taxon>fabids</taxon>
        <taxon>Rosales</taxon>
        <taxon>Cannabaceae</taxon>
        <taxon>Cannabis</taxon>
    </lineage>
</organism>
<dbReference type="InterPro" id="IPR003676">
    <property type="entry name" value="SAUR_fam"/>
</dbReference>
<reference evidence="2 3" key="1">
    <citation type="journal article" date="2020" name="bioRxiv">
        <title>Sequence and annotation of 42 cannabis genomes reveals extensive copy number variation in cannabinoid synthesis and pathogen resistance genes.</title>
        <authorList>
            <person name="Mckernan K.J."/>
            <person name="Helbert Y."/>
            <person name="Kane L.T."/>
            <person name="Ebling H."/>
            <person name="Zhang L."/>
            <person name="Liu B."/>
            <person name="Eaton Z."/>
            <person name="Mclaughlin S."/>
            <person name="Kingan S."/>
            <person name="Baybayan P."/>
            <person name="Concepcion G."/>
            <person name="Jordan M."/>
            <person name="Riva A."/>
            <person name="Barbazuk W."/>
            <person name="Harkins T."/>
        </authorList>
    </citation>
    <scope>NUCLEOTIDE SEQUENCE [LARGE SCALE GENOMIC DNA]</scope>
    <source>
        <strain evidence="3">cv. Jamaican Lion 4</strain>
        <tissue evidence="2">Leaf</tissue>
    </source>
</reference>
<dbReference type="Proteomes" id="UP000583929">
    <property type="component" value="Unassembled WGS sequence"/>
</dbReference>
<keyword evidence="3" id="KW-1185">Reference proteome</keyword>
<name>A0A7J6DQE1_CANSA</name>
<comment type="similarity">
    <text evidence="1">Belongs to the ARG7 family.</text>
</comment>
<proteinExistence type="inferred from homology"/>
<gene>
    <name evidence="2" type="ORF">G4B88_026830</name>
</gene>
<dbReference type="AlphaFoldDB" id="A0A7J6DQE1"/>
<evidence type="ECO:0000313" key="3">
    <source>
        <dbReference type="Proteomes" id="UP000583929"/>
    </source>
</evidence>
<accession>A0A7J6DQE1</accession>
<dbReference type="EMBL" id="JAATIQ010000742">
    <property type="protein sequence ID" value="KAF4348010.1"/>
    <property type="molecule type" value="Genomic_DNA"/>
</dbReference>
<sequence length="293" mass="33760">MHAIIGTWRKNSRGELKFNPIVGNIIAAYSRILTREERLKYPPKKAAIWFMPPQISMVVPMLNNLEREDRHYFGARLNLTSETVKIWDSCFSDSTIEDRIACTEDMTWDVGIILAITKCPCSRHWIELAITKSRELLRNETTNVDRAYLWVLGRKYKKGELVGNASQVNYQQLEVEGKWKPKGPKDVLTMALRNPETRGHACGMGSGVTLSQYFHTPQRLLRVQIKQLMSRGPRGYLAVSIGDGTKLKRFVIPISYLNQYSFQELLSQAEEEFRFDHPMGTKSHNSMQRICLH</sequence>
<evidence type="ECO:0000256" key="1">
    <source>
        <dbReference type="ARBA" id="ARBA00006974"/>
    </source>
</evidence>
<dbReference type="Pfam" id="PF02519">
    <property type="entry name" value="Auxin_inducible"/>
    <property type="match status" value="1"/>
</dbReference>
<evidence type="ECO:0000313" key="2">
    <source>
        <dbReference type="EMBL" id="KAF4348010.1"/>
    </source>
</evidence>